<name>A0A9X7BTQ2_BACTU</name>
<feature type="transmembrane region" description="Helical" evidence="1">
    <location>
        <begin position="99"/>
        <end position="117"/>
    </location>
</feature>
<feature type="transmembrane region" description="Helical" evidence="1">
    <location>
        <begin position="20"/>
        <end position="39"/>
    </location>
</feature>
<keyword evidence="1" id="KW-1133">Transmembrane helix</keyword>
<proteinExistence type="predicted"/>
<dbReference type="Proteomes" id="UP000222944">
    <property type="component" value="Unassembled WGS sequence"/>
</dbReference>
<comment type="caution">
    <text evidence="3">The sequence shown here is derived from an EMBL/GenBank/DDBJ whole genome shotgun (WGS) entry which is preliminary data.</text>
</comment>
<sequence length="124" mass="14214">EEVPVHYNAAGAVNRWGSKWELLMLPGIGVFLLLLLQTLEKYPEVHKYPQRLNESNAAQFYMHSRKMINQLKNMCLAIFAVIQFESVSIALGWKNRLGILFLPILIIGVMVPIAIGIRKRRNIK</sequence>
<feature type="domain" description="DUF1648" evidence="2">
    <location>
        <begin position="1"/>
        <end position="29"/>
    </location>
</feature>
<protein>
    <recommendedName>
        <fullName evidence="2">DUF1648 domain-containing protein</fullName>
    </recommendedName>
</protein>
<accession>A0A9X7BTQ2</accession>
<organism evidence="3 4">
    <name type="scientific">Bacillus thuringiensis</name>
    <dbReference type="NCBI Taxonomy" id="1428"/>
    <lineage>
        <taxon>Bacteria</taxon>
        <taxon>Bacillati</taxon>
        <taxon>Bacillota</taxon>
        <taxon>Bacilli</taxon>
        <taxon>Bacillales</taxon>
        <taxon>Bacillaceae</taxon>
        <taxon>Bacillus</taxon>
        <taxon>Bacillus cereus group</taxon>
    </lineage>
</organism>
<evidence type="ECO:0000313" key="4">
    <source>
        <dbReference type="Proteomes" id="UP000222944"/>
    </source>
</evidence>
<dbReference type="Pfam" id="PF07853">
    <property type="entry name" value="DUF1648"/>
    <property type="match status" value="1"/>
</dbReference>
<keyword evidence="1" id="KW-0812">Transmembrane</keyword>
<feature type="non-terminal residue" evidence="3">
    <location>
        <position position="1"/>
    </location>
</feature>
<dbReference type="AlphaFoldDB" id="A0A9X7BTQ2"/>
<evidence type="ECO:0000256" key="1">
    <source>
        <dbReference type="SAM" id="Phobius"/>
    </source>
</evidence>
<feature type="transmembrane region" description="Helical" evidence="1">
    <location>
        <begin position="74"/>
        <end position="93"/>
    </location>
</feature>
<reference evidence="3 4" key="1">
    <citation type="submission" date="2017-09" db="EMBL/GenBank/DDBJ databases">
        <title>Large-scale bioinformatics analysis of Bacillus genomes uncovers conserved roles of natural products in bacterial physiology.</title>
        <authorList>
            <consortium name="Agbiome Team Llc"/>
            <person name="Bleich R.M."/>
            <person name="Grubbs K.J."/>
            <person name="Santa Maria K.C."/>
            <person name="Allen S.E."/>
            <person name="Farag S."/>
            <person name="Shank E.A."/>
            <person name="Bowers A."/>
        </authorList>
    </citation>
    <scope>NUCLEOTIDE SEQUENCE [LARGE SCALE GENOMIC DNA]</scope>
    <source>
        <strain evidence="3 4">AFS058004</strain>
    </source>
</reference>
<gene>
    <name evidence="3" type="ORF">CN899_29800</name>
</gene>
<dbReference type="RefSeq" id="WP_098866942.1">
    <property type="nucleotide sequence ID" value="NZ_NUFN01000102.1"/>
</dbReference>
<keyword evidence="1" id="KW-0472">Membrane</keyword>
<dbReference type="InterPro" id="IPR012867">
    <property type="entry name" value="DUF1648"/>
</dbReference>
<evidence type="ECO:0000259" key="2">
    <source>
        <dbReference type="Pfam" id="PF07853"/>
    </source>
</evidence>
<evidence type="ECO:0000313" key="3">
    <source>
        <dbReference type="EMBL" id="PGH77298.1"/>
    </source>
</evidence>
<dbReference type="EMBL" id="NUFN01000102">
    <property type="protein sequence ID" value="PGH77298.1"/>
    <property type="molecule type" value="Genomic_DNA"/>
</dbReference>